<evidence type="ECO:0000313" key="5">
    <source>
        <dbReference type="Proteomes" id="UP000003860"/>
    </source>
</evidence>
<dbReference type="GO" id="GO:0008194">
    <property type="term" value="F:UDP-glycosyltransferase activity"/>
    <property type="evidence" value="ECO:0007669"/>
    <property type="project" value="InterPro"/>
</dbReference>
<dbReference type="RefSeq" id="WP_004616563.1">
    <property type="nucleotide sequence ID" value="NZ_ACXX02000001.1"/>
</dbReference>
<keyword evidence="5" id="KW-1185">Reference proteome</keyword>
<dbReference type="PANTHER" id="PTHR48050">
    <property type="entry name" value="STEROL 3-BETA-GLUCOSYLTRANSFERASE"/>
    <property type="match status" value="1"/>
</dbReference>
<evidence type="ECO:0000256" key="2">
    <source>
        <dbReference type="ARBA" id="ARBA00022679"/>
    </source>
</evidence>
<dbReference type="OrthoDB" id="6620093at2"/>
<dbReference type="InterPro" id="IPR002213">
    <property type="entry name" value="UDP_glucos_trans"/>
</dbReference>
<dbReference type="GO" id="GO:0016758">
    <property type="term" value="F:hexosyltransferase activity"/>
    <property type="evidence" value="ECO:0007669"/>
    <property type="project" value="InterPro"/>
</dbReference>
<accession>F1T872</accession>
<dbReference type="EMBL" id="ACXX02000001">
    <property type="protein sequence ID" value="EGD49670.1"/>
    <property type="molecule type" value="Genomic_DNA"/>
</dbReference>
<dbReference type="InterPro" id="IPR006326">
    <property type="entry name" value="UDPGT_MGT-like"/>
</dbReference>
<comment type="caution">
    <text evidence="4">The sequence shown here is derived from an EMBL/GenBank/DDBJ whole genome shotgun (WGS) entry which is preliminary data.</text>
</comment>
<dbReference type="Gene3D" id="3.40.50.2000">
    <property type="entry name" value="Glycogen Phosphorylase B"/>
    <property type="match status" value="2"/>
</dbReference>
<reference evidence="4" key="1">
    <citation type="submission" date="2009-07" db="EMBL/GenBank/DDBJ databases">
        <authorList>
            <consortium name="US DOE Joint Genome Institute (JGI-PGF)"/>
            <person name="Lucas S."/>
            <person name="Copeland A."/>
            <person name="Lapidus A."/>
            <person name="Glavina del Rio T."/>
            <person name="Tice H."/>
            <person name="Bruce D."/>
            <person name="Goodwin L."/>
            <person name="Pitluck S."/>
            <person name="Larimer F."/>
            <person name="Land M.L."/>
            <person name="Mouttaki H."/>
            <person name="He Z."/>
            <person name="Zhou J."/>
            <person name="Hemme C.L."/>
        </authorList>
    </citation>
    <scope>NUCLEOTIDE SEQUENCE [LARGE SCALE GENOMIC DNA]</scope>
    <source>
        <strain evidence="4">DSM 2782</strain>
    </source>
</reference>
<dbReference type="FunFam" id="3.40.50.2000:FF:000072">
    <property type="entry name" value="Glycosyl transferase"/>
    <property type="match status" value="1"/>
</dbReference>
<dbReference type="InterPro" id="IPR050426">
    <property type="entry name" value="Glycosyltransferase_28"/>
</dbReference>
<dbReference type="CDD" id="cd03784">
    <property type="entry name" value="GT1_Gtf-like"/>
    <property type="match status" value="1"/>
</dbReference>
<protein>
    <submittedName>
        <fullName evidence="4">Glycosyltransferase, MGT family</fullName>
    </submittedName>
</protein>
<dbReference type="NCBIfam" id="TIGR01426">
    <property type="entry name" value="MGT"/>
    <property type="match status" value="1"/>
</dbReference>
<comment type="similarity">
    <text evidence="1">Belongs to the UDP-glycosyltransferase family.</text>
</comment>
<dbReference type="Proteomes" id="UP000003860">
    <property type="component" value="Unassembled WGS sequence"/>
</dbReference>
<dbReference type="SUPFAM" id="SSF53756">
    <property type="entry name" value="UDP-Glycosyltransferase/glycogen phosphorylase"/>
    <property type="match status" value="1"/>
</dbReference>
<reference evidence="4" key="2">
    <citation type="submission" date="2011-01" db="EMBL/GenBank/DDBJ databases">
        <title>The Non-contiguous Finished genome of Clostridium papyrosolvens.</title>
        <authorList>
            <person name="Lucas S."/>
            <person name="Copeland A."/>
            <person name="Lapidus A."/>
            <person name="Cheng J.-F."/>
            <person name="Goodwin L."/>
            <person name="Pitluck S."/>
            <person name="Misra M."/>
            <person name="Chertkov O."/>
            <person name="Detter J.C."/>
            <person name="Han C."/>
            <person name="Tapia R."/>
            <person name="Land M."/>
            <person name="Hauser L."/>
            <person name="Kyrpides N."/>
            <person name="Ivanova N."/>
            <person name="Pagani I."/>
            <person name="Mouttaki H."/>
            <person name="He Z."/>
            <person name="Zhou J."/>
            <person name="Hemme C.L."/>
            <person name="Woyke T."/>
        </authorList>
    </citation>
    <scope>NUCLEOTIDE SEQUENCE [LARGE SCALE GENOMIC DNA]</scope>
    <source>
        <strain evidence="4">DSM 2782</strain>
    </source>
</reference>
<dbReference type="GO" id="GO:0017000">
    <property type="term" value="P:antibiotic biosynthetic process"/>
    <property type="evidence" value="ECO:0007669"/>
    <property type="project" value="UniProtKB-ARBA"/>
</dbReference>
<evidence type="ECO:0000313" key="4">
    <source>
        <dbReference type="EMBL" id="EGD49670.1"/>
    </source>
</evidence>
<dbReference type="Pfam" id="PF06722">
    <property type="entry name" value="EryCIII-like_C"/>
    <property type="match status" value="1"/>
</dbReference>
<dbReference type="PANTHER" id="PTHR48050:SF13">
    <property type="entry name" value="STEROL 3-BETA-GLUCOSYLTRANSFERASE UGT80A2"/>
    <property type="match status" value="1"/>
</dbReference>
<dbReference type="AlphaFoldDB" id="F1T872"/>
<gene>
    <name evidence="4" type="ORF">Cpap_4112</name>
</gene>
<evidence type="ECO:0000256" key="1">
    <source>
        <dbReference type="ARBA" id="ARBA00009995"/>
    </source>
</evidence>
<feature type="domain" description="Erythromycin biosynthesis protein CIII-like C-terminal" evidence="3">
    <location>
        <begin position="252"/>
        <end position="390"/>
    </location>
</feature>
<name>F1T872_9FIRM</name>
<dbReference type="eggNOG" id="COG1819">
    <property type="taxonomic scope" value="Bacteria"/>
</dbReference>
<proteinExistence type="inferred from homology"/>
<evidence type="ECO:0000259" key="3">
    <source>
        <dbReference type="Pfam" id="PF06722"/>
    </source>
</evidence>
<keyword evidence="2" id="KW-0808">Transferase</keyword>
<organism evidence="4 5">
    <name type="scientific">Ruminiclostridium papyrosolvens DSM 2782</name>
    <dbReference type="NCBI Taxonomy" id="588581"/>
    <lineage>
        <taxon>Bacteria</taxon>
        <taxon>Bacillati</taxon>
        <taxon>Bacillota</taxon>
        <taxon>Clostridia</taxon>
        <taxon>Eubacteriales</taxon>
        <taxon>Oscillospiraceae</taxon>
        <taxon>Ruminiclostridium</taxon>
    </lineage>
</organism>
<sequence length="403" mass="46016">MSKVFFFSIPFSGHVNPGVGLAKELVEKGEEVIYYCTDSFREKIESSGAVFRSYGDKFYLNDDFVTHNNIEILRVHMELSELIMEKIYNDMKRDRPDYIIHDFMSTWGKHAAQAYNIPAVNIYTTFVERPEGILKTVGLVLAVAFLILKNIPRMIDIRKISGRLKKKYNIKTKGLIDIIDNKEALTLVFTSRTFQPYSEKFGDDYKFVGPVSMYRKEKIKAFRLNRSEGRPLLFISLGTVFNNDWEFFLKCIKAFGNMDMDVVMSVGKKIDISSLTIPENFTVKHFYEIPQLEVLKACNVFITHGGMNSVHEGLMNGIPLIVVPQQLEQAHMAKRVAETGSGIYLDMSEVTPESLKESYIKITSDHSYVKNADKMKASFLKAGGPEQAAEEIFSYIKSIDRMT</sequence>
<dbReference type="STRING" id="588581.Cpap_4112"/>
<dbReference type="InterPro" id="IPR010610">
    <property type="entry name" value="EryCIII-like_C"/>
</dbReference>